<dbReference type="Pfam" id="PF05193">
    <property type="entry name" value="Peptidase_M16_C"/>
    <property type="match status" value="1"/>
</dbReference>
<accession>A0A6J4SFL5</accession>
<organism evidence="3">
    <name type="scientific">uncultured Solirubrobacteraceae bacterium</name>
    <dbReference type="NCBI Taxonomy" id="1162706"/>
    <lineage>
        <taxon>Bacteria</taxon>
        <taxon>Bacillati</taxon>
        <taxon>Actinomycetota</taxon>
        <taxon>Thermoleophilia</taxon>
        <taxon>Solirubrobacterales</taxon>
        <taxon>Solirubrobacteraceae</taxon>
        <taxon>environmental samples</taxon>
    </lineage>
</organism>
<protein>
    <recommendedName>
        <fullName evidence="2">Peptidase M16 C-terminal domain-containing protein</fullName>
    </recommendedName>
</protein>
<evidence type="ECO:0000259" key="2">
    <source>
        <dbReference type="Pfam" id="PF05193"/>
    </source>
</evidence>
<feature type="region of interest" description="Disordered" evidence="1">
    <location>
        <begin position="467"/>
        <end position="520"/>
    </location>
</feature>
<feature type="domain" description="Peptidase M16 C-terminal" evidence="2">
    <location>
        <begin position="216"/>
        <end position="299"/>
    </location>
</feature>
<name>A0A6J4SFL5_9ACTN</name>
<evidence type="ECO:0000256" key="1">
    <source>
        <dbReference type="SAM" id="MobiDB-lite"/>
    </source>
</evidence>
<dbReference type="Gene3D" id="3.30.830.10">
    <property type="entry name" value="Metalloenzyme, LuxS/M16 peptidase-like"/>
    <property type="match status" value="1"/>
</dbReference>
<reference evidence="3" key="1">
    <citation type="submission" date="2020-02" db="EMBL/GenBank/DDBJ databases">
        <authorList>
            <person name="Meier V. D."/>
        </authorList>
    </citation>
    <scope>NUCLEOTIDE SEQUENCE</scope>
    <source>
        <strain evidence="3">AVDCRST_MAG85</strain>
    </source>
</reference>
<feature type="compositionally biased region" description="Basic and acidic residues" evidence="1">
    <location>
        <begin position="478"/>
        <end position="487"/>
    </location>
</feature>
<dbReference type="InterPro" id="IPR007863">
    <property type="entry name" value="Peptidase_M16_C"/>
</dbReference>
<proteinExistence type="predicted"/>
<dbReference type="AlphaFoldDB" id="A0A6J4SFL5"/>
<dbReference type="GO" id="GO:0046872">
    <property type="term" value="F:metal ion binding"/>
    <property type="evidence" value="ECO:0007669"/>
    <property type="project" value="InterPro"/>
</dbReference>
<dbReference type="InterPro" id="IPR011249">
    <property type="entry name" value="Metalloenz_LuxS/M16"/>
</dbReference>
<dbReference type="EMBL" id="CADCVT010000142">
    <property type="protein sequence ID" value="CAA9492134.1"/>
    <property type="molecule type" value="Genomic_DNA"/>
</dbReference>
<dbReference type="SUPFAM" id="SSF63411">
    <property type="entry name" value="LuxS/MPP-like metallohydrolase"/>
    <property type="match status" value="1"/>
</dbReference>
<sequence length="520" mass="55269">MSTGWQRTEIAGLPAFVGNAPGPVTAGFVFRVGQADETLATRGLTHLVEHLALGHVTPLDFVSGAVDLWTTRAFVEREKDADVVRRLEEFAEGFARPPVDRLDAERRILGVEGSDDLPYMGSMMLRRFFGARGPGLPFYDEHGLVDCPPAAVRDHAAWWFTAANAALVCTRKVEGLGALPLPPGEPRRVPPATALPLSLPCELEDGIHMAVGGIVESPAARVLHALLWRSAHRTVRQEHGLAYSVKSTIYLVGPQRGLHFLNTNATGAGAVKAARLVVEDIRRLAAGDLSADEVDVAKADVARLHAWSPTVGPRAAAVRELGWGRPDVPYDTEAVSAAVTIDQVVEAAAQLRDGMLVVVPAETTTGLLPPYEVKADAPVAGSRHLRVGVAREGFRALVVGRDGVTAEHFDGGADTVHFATCAAALRQTDGALALVGEDGVTVRVDEHDFVQGREALVAVEGALDPQLFVPTEGSTRAQDADERERRRQQPTPPAGASSSSSTSTATSPTTFTGTGWARDP</sequence>
<feature type="compositionally biased region" description="Low complexity" evidence="1">
    <location>
        <begin position="494"/>
        <end position="520"/>
    </location>
</feature>
<gene>
    <name evidence="3" type="ORF">AVDCRST_MAG85-1288</name>
</gene>
<evidence type="ECO:0000313" key="3">
    <source>
        <dbReference type="EMBL" id="CAA9492134.1"/>
    </source>
</evidence>